<dbReference type="InterPro" id="IPR052380">
    <property type="entry name" value="Viral_DNA_packaging_terminase"/>
</dbReference>
<dbReference type="InterPro" id="IPR006437">
    <property type="entry name" value="Phage_terminase_lsu"/>
</dbReference>
<sequence length="417" mass="46143">MTLLRIETPRAYEPFLRPSRYKGAKGGRGSGKSHFFAELGVERSLMRPGSRGVCIREVQKTLKESAKRLIEDKIKALGVADRFTVLNTEIKTPGGGVILFQGMQDHTSESIKSLEGFDWAWVEEAQTLSARSLEMLRPTIRAEDSEIWFSWNPRNASDPVDQLLSGPEPPPDAIVRHVNYTDNPFFTAVLESERALDERARPGRYGHVWLGQYEPVAIGAIWDRLMLHRNRRAEMPALKRIVVSVDPAVSSERGSDEHGIVVCGVGEDGRGYVLADYTTKGGPRQWADRAVAALDQFDADAIVIERNQGGDMCRHTLESVRPSVRVIEVTATRGKHVRAEPIAALYSLDRVSHVGTHARLEDQMCQMTAGGYEGEGSPDRVDALVWGMTELFRAVVRGPGKPAPKVQQYGGAGSWMG</sequence>
<reference evidence="4 5" key="1">
    <citation type="submission" date="2021-05" db="EMBL/GenBank/DDBJ databases">
        <title>Roseococcus sp. XZZS9, whole genome shotgun sequencing project.</title>
        <authorList>
            <person name="Zhao G."/>
            <person name="Shen L."/>
        </authorList>
    </citation>
    <scope>NUCLEOTIDE SEQUENCE [LARGE SCALE GENOMIC DNA]</scope>
    <source>
        <strain evidence="4 5">XZZS9</strain>
    </source>
</reference>
<dbReference type="PANTHER" id="PTHR39184">
    <property type="match status" value="1"/>
</dbReference>
<dbReference type="RefSeq" id="WP_213669892.1">
    <property type="nucleotide sequence ID" value="NZ_JAHCDA010000002.1"/>
</dbReference>
<dbReference type="Proteomes" id="UP000766336">
    <property type="component" value="Unassembled WGS sequence"/>
</dbReference>
<comment type="caution">
    <text evidence="4">The sequence shown here is derived from an EMBL/GenBank/DDBJ whole genome shotgun (WGS) entry which is preliminary data.</text>
</comment>
<dbReference type="Pfam" id="PF17289">
    <property type="entry name" value="Terminase_6C"/>
    <property type="match status" value="1"/>
</dbReference>
<keyword evidence="1" id="KW-1188">Viral release from host cell</keyword>
<feature type="domain" description="Phage terminase large subunit N-terminal" evidence="2">
    <location>
        <begin position="21"/>
        <end position="205"/>
    </location>
</feature>
<evidence type="ECO:0000313" key="4">
    <source>
        <dbReference type="EMBL" id="MBS7811203.1"/>
    </source>
</evidence>
<evidence type="ECO:0000259" key="3">
    <source>
        <dbReference type="Pfam" id="PF17289"/>
    </source>
</evidence>
<keyword evidence="5" id="KW-1185">Reference proteome</keyword>
<dbReference type="Pfam" id="PF04466">
    <property type="entry name" value="Terminase_3"/>
    <property type="match status" value="1"/>
</dbReference>
<dbReference type="InterPro" id="IPR035421">
    <property type="entry name" value="Terminase_6C"/>
</dbReference>
<proteinExistence type="predicted"/>
<dbReference type="NCBIfam" id="TIGR01547">
    <property type="entry name" value="phage_term_2"/>
    <property type="match status" value="1"/>
</dbReference>
<accession>A0ABS5QF73</accession>
<organism evidence="4 5">
    <name type="scientific">Roseococcus pinisoli</name>
    <dbReference type="NCBI Taxonomy" id="2835040"/>
    <lineage>
        <taxon>Bacteria</taxon>
        <taxon>Pseudomonadati</taxon>
        <taxon>Pseudomonadota</taxon>
        <taxon>Alphaproteobacteria</taxon>
        <taxon>Acetobacterales</taxon>
        <taxon>Roseomonadaceae</taxon>
        <taxon>Roseococcus</taxon>
    </lineage>
</organism>
<evidence type="ECO:0000259" key="2">
    <source>
        <dbReference type="Pfam" id="PF04466"/>
    </source>
</evidence>
<gene>
    <name evidence="4" type="ORF">KHU32_09660</name>
</gene>
<dbReference type="Gene3D" id="3.30.420.240">
    <property type="match status" value="1"/>
</dbReference>
<dbReference type="EMBL" id="JAHCDA010000002">
    <property type="protein sequence ID" value="MBS7811203.1"/>
    <property type="molecule type" value="Genomic_DNA"/>
</dbReference>
<dbReference type="PANTHER" id="PTHR39184:SF1">
    <property type="entry name" value="PBSX PHAGE TERMINASE LARGE SUBUNIT"/>
    <property type="match status" value="1"/>
</dbReference>
<name>A0ABS5QF73_9PROT</name>
<feature type="domain" description="Terminase large subunit gp17-like C-terminal" evidence="3">
    <location>
        <begin position="244"/>
        <end position="389"/>
    </location>
</feature>
<dbReference type="InterPro" id="IPR027417">
    <property type="entry name" value="P-loop_NTPase"/>
</dbReference>
<evidence type="ECO:0000256" key="1">
    <source>
        <dbReference type="ARBA" id="ARBA00022612"/>
    </source>
</evidence>
<protein>
    <submittedName>
        <fullName evidence="4">PBSX family phage terminase large subunit</fullName>
    </submittedName>
</protein>
<evidence type="ECO:0000313" key="5">
    <source>
        <dbReference type="Proteomes" id="UP000766336"/>
    </source>
</evidence>
<dbReference type="InterPro" id="IPR035412">
    <property type="entry name" value="Terminase_L_N"/>
</dbReference>
<dbReference type="Gene3D" id="3.40.50.300">
    <property type="entry name" value="P-loop containing nucleotide triphosphate hydrolases"/>
    <property type="match status" value="1"/>
</dbReference>